<evidence type="ECO:0000313" key="1">
    <source>
        <dbReference type="EMBL" id="RFZ45064.1"/>
    </source>
</evidence>
<dbReference type="PANTHER" id="PTHR47515">
    <property type="entry name" value="LOW CALCIUM RESPONSE LOCUS PROTEIN T"/>
    <property type="match status" value="1"/>
</dbReference>
<dbReference type="Pfam" id="PF13683">
    <property type="entry name" value="rve_3"/>
    <property type="match status" value="1"/>
</dbReference>
<dbReference type="PANTHER" id="PTHR47515:SF1">
    <property type="entry name" value="BLR2054 PROTEIN"/>
    <property type="match status" value="1"/>
</dbReference>
<dbReference type="SUPFAM" id="SSF53098">
    <property type="entry name" value="Ribonuclease H-like"/>
    <property type="match status" value="1"/>
</dbReference>
<organism evidence="1 2">
    <name type="scientific">Mycobacterium marinum</name>
    <dbReference type="NCBI Taxonomy" id="1781"/>
    <lineage>
        <taxon>Bacteria</taxon>
        <taxon>Bacillati</taxon>
        <taxon>Actinomycetota</taxon>
        <taxon>Actinomycetes</taxon>
        <taxon>Mycobacteriales</taxon>
        <taxon>Mycobacteriaceae</taxon>
        <taxon>Mycobacterium</taxon>
        <taxon>Mycobacterium ulcerans group</taxon>
    </lineage>
</organism>
<sequence>MRAWLRSYAKEHPGRGFRPAYRDAVVEGWVVNHKKVQRLWREEGLRVALSRRGERQASSTSPSGMTADRPNRIWAAVFLSGATIDGRPIKIMSIVDEHTRECLGGLIVRSITGEGLIAVLERLAASRGTYPDVVRCHNGPELACAAMSEWATEHAGLRFIPPSEPRRNNYVEWFNSRIRDECLNINSFWSLNQARMAINDWKHDYNHRRRHAVLGHLPPARYAAACKHR</sequence>
<dbReference type="InterPro" id="IPR012337">
    <property type="entry name" value="RNaseH-like_sf"/>
</dbReference>
<name>A0A2Z5YCC8_MYCMR</name>
<comment type="caution">
    <text evidence="1">The sequence shown here is derived from an EMBL/GenBank/DDBJ whole genome shotgun (WGS) entry which is preliminary data.</text>
</comment>
<dbReference type="Gene3D" id="3.30.420.10">
    <property type="entry name" value="Ribonuclease H-like superfamily/Ribonuclease H"/>
    <property type="match status" value="1"/>
</dbReference>
<reference evidence="1 2" key="1">
    <citation type="journal article" date="2018" name="Sci. Rep.">
        <title>Extensive genomic diversity among Mycobacterium marinum strains revealed by whole genome sequencing.</title>
        <authorList>
            <person name="Das S."/>
            <person name="Pettersson B.M."/>
            <person name="Behra P.R."/>
            <person name="Mallick A."/>
            <person name="Cheramie M."/>
            <person name="Ramesh M."/>
            <person name="Shirreff L."/>
            <person name="DuCote T."/>
            <person name="Dasgupta S."/>
            <person name="Ennis D.G."/>
            <person name="Kirsebom L.A."/>
        </authorList>
    </citation>
    <scope>NUCLEOTIDE SEQUENCE [LARGE SCALE GENOMIC DNA]</scope>
    <source>
        <strain evidence="1 2">Davis1</strain>
    </source>
</reference>
<dbReference type="GO" id="GO:0003676">
    <property type="term" value="F:nucleic acid binding"/>
    <property type="evidence" value="ECO:0007669"/>
    <property type="project" value="InterPro"/>
</dbReference>
<gene>
    <name evidence="1" type="ORF">DAVIS_01266</name>
</gene>
<protein>
    <submittedName>
        <fullName evidence="1">Integrase core domain protein</fullName>
    </submittedName>
</protein>
<dbReference type="GO" id="GO:0015074">
    <property type="term" value="P:DNA integration"/>
    <property type="evidence" value="ECO:0007669"/>
    <property type="project" value="InterPro"/>
</dbReference>
<accession>A0A2Z5YCC8</accession>
<proteinExistence type="predicted"/>
<dbReference type="EMBL" id="PEDF01000036">
    <property type="protein sequence ID" value="RFZ45064.1"/>
    <property type="molecule type" value="Genomic_DNA"/>
</dbReference>
<dbReference type="InterPro" id="IPR001584">
    <property type="entry name" value="Integrase_cat-core"/>
</dbReference>
<dbReference type="Pfam" id="PF00665">
    <property type="entry name" value="rve"/>
    <property type="match status" value="1"/>
</dbReference>
<dbReference type="InterPro" id="IPR036397">
    <property type="entry name" value="RNaseH_sf"/>
</dbReference>
<dbReference type="PROSITE" id="PS50994">
    <property type="entry name" value="INTEGRASE"/>
    <property type="match status" value="1"/>
</dbReference>
<dbReference type="Proteomes" id="UP000257451">
    <property type="component" value="Unassembled WGS sequence"/>
</dbReference>
<dbReference type="AlphaFoldDB" id="A0A2Z5YCC8"/>
<evidence type="ECO:0000313" key="2">
    <source>
        <dbReference type="Proteomes" id="UP000257451"/>
    </source>
</evidence>